<dbReference type="EMBL" id="CP023406">
    <property type="protein sequence ID" value="ATD67569.1"/>
    <property type="molecule type" value="Genomic_DNA"/>
</dbReference>
<dbReference type="AlphaFoldDB" id="A0A290XEQ9"/>
<dbReference type="RefSeq" id="WP_096298116.1">
    <property type="nucleotide sequence ID" value="NZ_CP023406.1"/>
</dbReference>
<dbReference type="KEGG" id="lum:CNR27_09080"/>
<name>A0A290XEQ9_9GAMM</name>
<sequence>MPWAAAFAGAKAVPIRAPLSEGEEYLSGRALRLREEYLSGHALRLRFDAVRDDGGFTAALA</sequence>
<keyword evidence="2" id="KW-1185">Reference proteome</keyword>
<proteinExistence type="predicted"/>
<evidence type="ECO:0000313" key="1">
    <source>
        <dbReference type="EMBL" id="ATD67569.1"/>
    </source>
</evidence>
<reference evidence="2" key="1">
    <citation type="submission" date="2017-09" db="EMBL/GenBank/DDBJ databases">
        <title>Luteimonas liuhanmingii sp.nov., isolated from the intestinal contents of Tibetan Plateau Pika in Yushu, Qinghai Province, China.</title>
        <authorList>
            <person name="Gui Z."/>
        </authorList>
    </citation>
    <scope>NUCLEOTIDE SEQUENCE [LARGE SCALE GENOMIC DNA]</scope>
    <source>
        <strain evidence="2">100111</strain>
    </source>
</reference>
<gene>
    <name evidence="1" type="ORF">CNR27_09080</name>
</gene>
<evidence type="ECO:0000313" key="2">
    <source>
        <dbReference type="Proteomes" id="UP000218968"/>
    </source>
</evidence>
<protein>
    <submittedName>
        <fullName evidence="1">Uncharacterized protein</fullName>
    </submittedName>
</protein>
<accession>A0A290XEQ9</accession>
<dbReference type="Proteomes" id="UP000218968">
    <property type="component" value="Chromosome"/>
</dbReference>
<organism evidence="1 2">
    <name type="scientific">Luteimonas chenhongjianii</name>
    <dbReference type="NCBI Taxonomy" id="2006110"/>
    <lineage>
        <taxon>Bacteria</taxon>
        <taxon>Pseudomonadati</taxon>
        <taxon>Pseudomonadota</taxon>
        <taxon>Gammaproteobacteria</taxon>
        <taxon>Lysobacterales</taxon>
        <taxon>Lysobacteraceae</taxon>
        <taxon>Luteimonas</taxon>
    </lineage>
</organism>